<gene>
    <name evidence="1" type="ORF">FYJ91_12505</name>
</gene>
<dbReference type="AlphaFoldDB" id="A0A5D9C3E7"/>
<dbReference type="EMBL" id="VTOU01000003">
    <property type="protein sequence ID" value="TZG25807.1"/>
    <property type="molecule type" value="Genomic_DNA"/>
</dbReference>
<keyword evidence="2" id="KW-1185">Reference proteome</keyword>
<name>A0A5D9C3E7_9SPHN</name>
<accession>A0A5D9C3E7</accession>
<evidence type="ECO:0000313" key="2">
    <source>
        <dbReference type="Proteomes" id="UP000322077"/>
    </source>
</evidence>
<dbReference type="Proteomes" id="UP000322077">
    <property type="component" value="Unassembled WGS sequence"/>
</dbReference>
<reference evidence="1 2" key="1">
    <citation type="submission" date="2019-08" db="EMBL/GenBank/DDBJ databases">
        <authorList>
            <person name="Wang G."/>
            <person name="Xu Z."/>
        </authorList>
    </citation>
    <scope>NUCLEOTIDE SEQUENCE [LARGE SCALE GENOMIC DNA]</scope>
    <source>
        <strain evidence="1 2">ZX</strain>
    </source>
</reference>
<proteinExistence type="predicted"/>
<sequence length="133" mass="15070">MSKRTKVWKSCHVRLTNPVTNDQLPKAIVGASYVRRAISFRAERKIRTPKWRSETRADSAATRGEIASVSDLNRNQAARNGAELRVFRGVFQSQPDFGEITDWVVQHPVGTKNLSCFACYEIFLNHFMAQKGS</sequence>
<evidence type="ECO:0000313" key="1">
    <source>
        <dbReference type="EMBL" id="TZG25807.1"/>
    </source>
</evidence>
<protein>
    <submittedName>
        <fullName evidence="1">Uncharacterized protein</fullName>
    </submittedName>
</protein>
<comment type="caution">
    <text evidence="1">The sequence shown here is derived from an EMBL/GenBank/DDBJ whole genome shotgun (WGS) entry which is preliminary data.</text>
</comment>
<organism evidence="1 2">
    <name type="scientific">Sphingomonas montanisoli</name>
    <dbReference type="NCBI Taxonomy" id="2606412"/>
    <lineage>
        <taxon>Bacteria</taxon>
        <taxon>Pseudomonadati</taxon>
        <taxon>Pseudomonadota</taxon>
        <taxon>Alphaproteobacteria</taxon>
        <taxon>Sphingomonadales</taxon>
        <taxon>Sphingomonadaceae</taxon>
        <taxon>Sphingomonas</taxon>
    </lineage>
</organism>